<gene>
    <name evidence="1" type="ORF">MUK42_35843</name>
</gene>
<sequence>MLVTPSFPLERPTPTLHRTAALFHSLTKLESWLHLVSGGRLGTDLKELIHGHLGQLHQIHGRLGVGLVLRPRHPALRATTYPSSNRHHTAFLSDPQPFVDPSLEEACDDGIHIIRDHLPHHPLPSIFAVGGVLDDHLHQQPLQLAGGLQHPHQLVGQARDLGQVLLQHDPEAAVDRHHRGRSGNLMPFPQDRAKQILLDHRQFLCFFCELEKDVAWIVAYSHDHAFAVGRSILQYLSHASIPEGHQLIYPVDGWIHRRRTVIVDKTHPAAQGILADDVRRGECQGDYVLHACDGFLVEALVVVQNLRLCPTLHHSQRAGQEINVVSIAIGLLGVAGDLDQCCQRGAQQVGLDLPRLQISLEEQPREADIVEDGAQEREVEMNVERVAVGPVAYFSGGATGAPPGQGDDGVAKVTHGFRVLAGVDGLQLARSDDL</sequence>
<keyword evidence="2" id="KW-1185">Reference proteome</keyword>
<reference evidence="1" key="1">
    <citation type="submission" date="2022-05" db="EMBL/GenBank/DDBJ databases">
        <title>The Musa troglodytarum L. genome provides insights into the mechanism of non-climacteric behaviour and enrichment of carotenoids.</title>
        <authorList>
            <person name="Wang J."/>
        </authorList>
    </citation>
    <scope>NUCLEOTIDE SEQUENCE</scope>
    <source>
        <tissue evidence="1">Leaf</tissue>
    </source>
</reference>
<name>A0A9E7FK82_9LILI</name>
<dbReference type="Proteomes" id="UP001055439">
    <property type="component" value="Chromosome 4"/>
</dbReference>
<evidence type="ECO:0000313" key="1">
    <source>
        <dbReference type="EMBL" id="URD95652.1"/>
    </source>
</evidence>
<dbReference type="EMBL" id="CP097506">
    <property type="protein sequence ID" value="URD95652.1"/>
    <property type="molecule type" value="Genomic_DNA"/>
</dbReference>
<organism evidence="1 2">
    <name type="scientific">Musa troglodytarum</name>
    <name type="common">fe'i banana</name>
    <dbReference type="NCBI Taxonomy" id="320322"/>
    <lineage>
        <taxon>Eukaryota</taxon>
        <taxon>Viridiplantae</taxon>
        <taxon>Streptophyta</taxon>
        <taxon>Embryophyta</taxon>
        <taxon>Tracheophyta</taxon>
        <taxon>Spermatophyta</taxon>
        <taxon>Magnoliopsida</taxon>
        <taxon>Liliopsida</taxon>
        <taxon>Zingiberales</taxon>
        <taxon>Musaceae</taxon>
        <taxon>Musa</taxon>
    </lineage>
</organism>
<dbReference type="AlphaFoldDB" id="A0A9E7FK82"/>
<protein>
    <submittedName>
        <fullName evidence="1">Uncharacterized protein</fullName>
    </submittedName>
</protein>
<accession>A0A9E7FK82</accession>
<proteinExistence type="predicted"/>
<evidence type="ECO:0000313" key="2">
    <source>
        <dbReference type="Proteomes" id="UP001055439"/>
    </source>
</evidence>